<feature type="compositionally biased region" description="Low complexity" evidence="1">
    <location>
        <begin position="603"/>
        <end position="614"/>
    </location>
</feature>
<accession>A0AAD7ECX0</accession>
<feature type="compositionally biased region" description="Low complexity" evidence="1">
    <location>
        <begin position="1094"/>
        <end position="1104"/>
    </location>
</feature>
<sequence length="1190" mass="126450">MPMPTSQRHSRPNSPPTNTNGSTATPLRPRLSGVFNTPSSGTAYSPTITPGSQTQKLNVVTRVAIEGKAKNGDDGAGIKMYLKISLPLDSVTPGSTIPLFPEESVKIMSSQVHPLDNTSVPYDFSSDLCPLLHHAARALNLPSRSSESYHAAFGLSPPATEPSVAGSIRSTKSNGSSASNRSATPPVDTKYTGHILISNYHISYVLPKVFPVRYQDSDGYSRASGSLRRSSIVERNTVQFMAAIDMFVPYASRPPRSPYLVSIPTPRCLHNNIRLRIFPPSAVSASFASLSSADEDAGSWDLTSDPHVTRATSSRQSRSGTYSYGNIADDESSDSSTTGFSDGCGIQGTFPSAERIRVRWAKPMKLIGGGDGRRRVGVKDVKGDMTCAVLGKMWDPQHQREGIVMSVEYKGTCKGVWYSGVATMLGMDVSLEAKGSDISWVPGRLNDWEVGGGAGYTGFDVGASPKPDGPLRHDSLDSSYGGPQIFLTADRSISRQSSASSSSSLLRGPLPVPNLPEYSFEGSAPSSSLSASQATTSIESSVGSLPLSSSTHSIDPGPRPPGVPVTIHVNMNELSLPASKNAFPFWISGTVLITPRPRPTPARAPSSSSRASSPVHGELDSDNAHSIDPESIVVPRFTVLAADNETVALIVRNDIVAADTPASTVEVSQPATHSRDGEHQRVPAPSKTILQRGDYSKCVERARIAVKPAAVFASSSSSSANGAVAGTNGKLHPPSRPRTPNSRAPSRDRVSSLTSAPAPTRAMSLLGMMPARPKRDGALMIPSVVATVTPLVAMPESAASALAAVPAAYAVRVALAAPVDAESDSLEFGLAKHGSGASGSGSGASRGGGPPKVDIVSVSVDDVPVLYETTMAVKQEEPGVGLPFEQMGGQEWVSWVKLRVGAAGGGRVVVDYVVKDLDGQLDNDKKGKMKAKDFTQFDVYLPSFGIPVGRLEVNIDGIQGLEISSLRSNFSHHQSIQSGRRLLHYSLQPFFYPHISLDIRLDRHRHSNTHIFSPTSTSFGQLSILLVSLAILMLGSVHLFRLNSAVSQLSSSLEGYSLAVGSGWTQAPEPITITSTAFQASRWQWFNGEDGADSDSAASESPEPNLTSSTSPSVALTSPPAPSAVETPKVVPTLTAEPSSSVSLFQPLAWNISWSWPEIDRELALEKLLWGAEKVWQLLRKIYHYPLEPT</sequence>
<reference evidence="2" key="1">
    <citation type="submission" date="2023-03" db="EMBL/GenBank/DDBJ databases">
        <title>Massive genome expansion in bonnet fungi (Mycena s.s.) driven by repeated elements and novel gene families across ecological guilds.</title>
        <authorList>
            <consortium name="Lawrence Berkeley National Laboratory"/>
            <person name="Harder C.B."/>
            <person name="Miyauchi S."/>
            <person name="Viragh M."/>
            <person name="Kuo A."/>
            <person name="Thoen E."/>
            <person name="Andreopoulos B."/>
            <person name="Lu D."/>
            <person name="Skrede I."/>
            <person name="Drula E."/>
            <person name="Henrissat B."/>
            <person name="Morin E."/>
            <person name="Kohler A."/>
            <person name="Barry K."/>
            <person name="LaButti K."/>
            <person name="Morin E."/>
            <person name="Salamov A."/>
            <person name="Lipzen A."/>
            <person name="Mereny Z."/>
            <person name="Hegedus B."/>
            <person name="Baldrian P."/>
            <person name="Stursova M."/>
            <person name="Weitz H."/>
            <person name="Taylor A."/>
            <person name="Grigoriev I.V."/>
            <person name="Nagy L.G."/>
            <person name="Martin F."/>
            <person name="Kauserud H."/>
        </authorList>
    </citation>
    <scope>NUCLEOTIDE SEQUENCE</scope>
    <source>
        <strain evidence="2">CBHHK002</strain>
    </source>
</reference>
<dbReference type="Proteomes" id="UP001218218">
    <property type="component" value="Unassembled WGS sequence"/>
</dbReference>
<feature type="region of interest" description="Disordered" evidence="1">
    <location>
        <begin position="661"/>
        <end position="686"/>
    </location>
</feature>
<gene>
    <name evidence="2" type="ORF">DFH08DRAFT_1045383</name>
</gene>
<organism evidence="2 3">
    <name type="scientific">Mycena albidolilacea</name>
    <dbReference type="NCBI Taxonomy" id="1033008"/>
    <lineage>
        <taxon>Eukaryota</taxon>
        <taxon>Fungi</taxon>
        <taxon>Dikarya</taxon>
        <taxon>Basidiomycota</taxon>
        <taxon>Agaricomycotina</taxon>
        <taxon>Agaricomycetes</taxon>
        <taxon>Agaricomycetidae</taxon>
        <taxon>Agaricales</taxon>
        <taxon>Marasmiineae</taxon>
        <taxon>Mycenaceae</taxon>
        <taxon>Mycena</taxon>
    </lineage>
</organism>
<feature type="region of interest" description="Disordered" evidence="1">
    <location>
        <begin position="832"/>
        <end position="851"/>
    </location>
</feature>
<feature type="compositionally biased region" description="Polar residues" evidence="1">
    <location>
        <begin position="1105"/>
        <end position="1116"/>
    </location>
</feature>
<dbReference type="AlphaFoldDB" id="A0AAD7ECX0"/>
<feature type="compositionally biased region" description="Polar residues" evidence="1">
    <location>
        <begin position="661"/>
        <end position="672"/>
    </location>
</feature>
<feature type="compositionally biased region" description="Basic and acidic residues" evidence="1">
    <location>
        <begin position="617"/>
        <end position="627"/>
    </location>
</feature>
<feature type="compositionally biased region" description="Low complexity" evidence="1">
    <location>
        <begin position="334"/>
        <end position="343"/>
    </location>
</feature>
<evidence type="ECO:0000256" key="1">
    <source>
        <dbReference type="SAM" id="MobiDB-lite"/>
    </source>
</evidence>
<evidence type="ECO:0000313" key="3">
    <source>
        <dbReference type="Proteomes" id="UP001218218"/>
    </source>
</evidence>
<feature type="compositionally biased region" description="Low complexity" evidence="1">
    <location>
        <begin position="717"/>
        <end position="726"/>
    </location>
</feature>
<feature type="region of interest" description="Disordered" evidence="1">
    <location>
        <begin position="516"/>
        <end position="565"/>
    </location>
</feature>
<keyword evidence="3" id="KW-1185">Reference proteome</keyword>
<evidence type="ECO:0000313" key="2">
    <source>
        <dbReference type="EMBL" id="KAJ7311492.1"/>
    </source>
</evidence>
<feature type="region of interest" description="Disordered" evidence="1">
    <location>
        <begin position="1090"/>
        <end position="1128"/>
    </location>
</feature>
<comment type="caution">
    <text evidence="2">The sequence shown here is derived from an EMBL/GenBank/DDBJ whole genome shotgun (WGS) entry which is preliminary data.</text>
</comment>
<feature type="compositionally biased region" description="Polar residues" evidence="1">
    <location>
        <begin position="168"/>
        <end position="183"/>
    </location>
</feature>
<feature type="compositionally biased region" description="Polar residues" evidence="1">
    <location>
        <begin position="34"/>
        <end position="52"/>
    </location>
</feature>
<feature type="compositionally biased region" description="Gly residues" evidence="1">
    <location>
        <begin position="836"/>
        <end position="850"/>
    </location>
</feature>
<feature type="compositionally biased region" description="Low complexity" evidence="1">
    <location>
        <begin position="523"/>
        <end position="553"/>
    </location>
</feature>
<proteinExistence type="predicted"/>
<feature type="compositionally biased region" description="Polar residues" evidence="1">
    <location>
        <begin position="16"/>
        <end position="25"/>
    </location>
</feature>
<feature type="region of interest" description="Disordered" evidence="1">
    <location>
        <begin position="594"/>
        <end position="627"/>
    </location>
</feature>
<feature type="region of interest" description="Disordered" evidence="1">
    <location>
        <begin position="1"/>
        <end position="52"/>
    </location>
</feature>
<feature type="region of interest" description="Disordered" evidence="1">
    <location>
        <begin position="158"/>
        <end position="186"/>
    </location>
</feature>
<feature type="region of interest" description="Disordered" evidence="1">
    <location>
        <begin position="295"/>
        <end position="344"/>
    </location>
</feature>
<protein>
    <submittedName>
        <fullName evidence="2">Uncharacterized protein</fullName>
    </submittedName>
</protein>
<dbReference type="EMBL" id="JARIHO010000075">
    <property type="protein sequence ID" value="KAJ7311492.1"/>
    <property type="molecule type" value="Genomic_DNA"/>
</dbReference>
<feature type="compositionally biased region" description="Polar residues" evidence="1">
    <location>
        <begin position="310"/>
        <end position="324"/>
    </location>
</feature>
<name>A0AAD7ECX0_9AGAR</name>
<feature type="region of interest" description="Disordered" evidence="1">
    <location>
        <begin position="717"/>
        <end position="759"/>
    </location>
</feature>